<dbReference type="InterPro" id="IPR014027">
    <property type="entry name" value="UDP-Glc/GDP-Man_DH_C"/>
</dbReference>
<dbReference type="RefSeq" id="WP_180286419.1">
    <property type="nucleotide sequence ID" value="NZ_JABFDB010000042.1"/>
</dbReference>
<dbReference type="InterPro" id="IPR008927">
    <property type="entry name" value="6-PGluconate_DH-like_C_sf"/>
</dbReference>
<dbReference type="Gene3D" id="3.40.50.720">
    <property type="entry name" value="NAD(P)-binding Rossmann-like Domain"/>
    <property type="match status" value="2"/>
</dbReference>
<sequence>MPAAPSHGRRISVIGLGYVGLPVAVAFGRTGAPVVGFDISERRVAELRAGHDHTGEVAAADLAAARLALGTDPATLQGADLHIVTVPTPIDDAKQPDLRPLIAATRTVGRQLKRGDIVVYESTVYPGATERDCVPVLEAESGLRLGRDFAVGYSPERINPGDRTHRFETITKVVSGSDQAALETIAAVYGSVVTAGVHRAPSIAVAEAAKVIENTQRDLNIALMNELSMIFHRLGIDTQDVLAAARTKWNFLPFVPGLVGGHCIGVDPYYLTHRAEQAGHHAEVILAGRRINDTMGHYVARETVKALMRGGLPPEPRVTVLGLTFKEDVPDLRNTRVVDLVREVEGFGIPVAVHDALADAAESLAEYGLALHGLDALPPADAVVLAVPHAAYREGGWPLVTGLLKEGRGLVIDLKGTLDRNAVPDGVRLWRL</sequence>
<name>A0ABX2TKT2_9PROT</name>
<comment type="caution">
    <text evidence="6">The sequence shown here is derived from an EMBL/GenBank/DDBJ whole genome shotgun (WGS) entry which is preliminary data.</text>
</comment>
<dbReference type="InterPro" id="IPR017476">
    <property type="entry name" value="UDP-Glc/GDP-Man"/>
</dbReference>
<dbReference type="InterPro" id="IPR036220">
    <property type="entry name" value="UDP-Glc/GDP-Man_DH_C_sf"/>
</dbReference>
<dbReference type="SUPFAM" id="SSF51735">
    <property type="entry name" value="NAD(P)-binding Rossmann-fold domains"/>
    <property type="match status" value="1"/>
</dbReference>
<evidence type="ECO:0000313" key="6">
    <source>
        <dbReference type="EMBL" id="NYZ24642.1"/>
    </source>
</evidence>
<evidence type="ECO:0000256" key="3">
    <source>
        <dbReference type="ARBA" id="ARBA00023027"/>
    </source>
</evidence>
<evidence type="ECO:0000313" key="7">
    <source>
        <dbReference type="Proteomes" id="UP000584642"/>
    </source>
</evidence>
<dbReference type="PANTHER" id="PTHR43491">
    <property type="entry name" value="UDP-N-ACETYL-D-MANNOSAMINE DEHYDROGENASE"/>
    <property type="match status" value="1"/>
</dbReference>
<accession>A0ABX2TKT2</accession>
<dbReference type="PIRSF" id="PIRSF000124">
    <property type="entry name" value="UDPglc_GDPman_dh"/>
    <property type="match status" value="1"/>
</dbReference>
<feature type="domain" description="UDP-glucose/GDP-mannose dehydrogenase C-terminal" evidence="5">
    <location>
        <begin position="319"/>
        <end position="420"/>
    </location>
</feature>
<protein>
    <submittedName>
        <fullName evidence="6">Nucleotide sugar dehydrogenase</fullName>
    </submittedName>
</protein>
<evidence type="ECO:0000256" key="2">
    <source>
        <dbReference type="ARBA" id="ARBA00023002"/>
    </source>
</evidence>
<dbReference type="NCBIfam" id="TIGR03026">
    <property type="entry name" value="NDP-sugDHase"/>
    <property type="match status" value="1"/>
</dbReference>
<dbReference type="SMART" id="SM00984">
    <property type="entry name" value="UDPG_MGDP_dh_C"/>
    <property type="match status" value="1"/>
</dbReference>
<organism evidence="6 7">
    <name type="scientific">Azospirillum oleiclasticum</name>
    <dbReference type="NCBI Taxonomy" id="2735135"/>
    <lineage>
        <taxon>Bacteria</taxon>
        <taxon>Pseudomonadati</taxon>
        <taxon>Pseudomonadota</taxon>
        <taxon>Alphaproteobacteria</taxon>
        <taxon>Rhodospirillales</taxon>
        <taxon>Azospirillaceae</taxon>
        <taxon>Azospirillum</taxon>
    </lineage>
</organism>
<dbReference type="InterPro" id="IPR036291">
    <property type="entry name" value="NAD(P)-bd_dom_sf"/>
</dbReference>
<dbReference type="Pfam" id="PF03721">
    <property type="entry name" value="UDPG_MGDP_dh_N"/>
    <property type="match status" value="1"/>
</dbReference>
<dbReference type="SUPFAM" id="SSF48179">
    <property type="entry name" value="6-phosphogluconate dehydrogenase C-terminal domain-like"/>
    <property type="match status" value="1"/>
</dbReference>
<evidence type="ECO:0000256" key="1">
    <source>
        <dbReference type="ARBA" id="ARBA00006601"/>
    </source>
</evidence>
<evidence type="ECO:0000256" key="4">
    <source>
        <dbReference type="PIRNR" id="PIRNR000124"/>
    </source>
</evidence>
<dbReference type="SUPFAM" id="SSF52413">
    <property type="entry name" value="UDP-glucose/GDP-mannose dehydrogenase C-terminal domain"/>
    <property type="match status" value="1"/>
</dbReference>
<proteinExistence type="inferred from homology"/>
<dbReference type="PRINTS" id="PR00411">
    <property type="entry name" value="PNDRDTASEI"/>
</dbReference>
<keyword evidence="7" id="KW-1185">Reference proteome</keyword>
<reference evidence="6 7" key="1">
    <citation type="submission" date="2020-05" db="EMBL/GenBank/DDBJ databases">
        <title>Azospirillum oleiclasticum sp. nov, a nitrogen-fixing and heavy crude oil-emulsifying bacterium isolated from the crude oil of Yumen Oilfield.</title>
        <authorList>
            <person name="Wu D."/>
            <person name="Cai M."/>
            <person name="Zhang X."/>
        </authorList>
    </citation>
    <scope>NUCLEOTIDE SEQUENCE [LARGE SCALE GENOMIC DNA]</scope>
    <source>
        <strain evidence="6 7">ROY-1-1-2</strain>
    </source>
</reference>
<dbReference type="PANTHER" id="PTHR43491:SF2">
    <property type="entry name" value="UDP-N-ACETYL-D-MANNOSAMINE DEHYDROGENASE"/>
    <property type="match status" value="1"/>
</dbReference>
<dbReference type="InterPro" id="IPR001732">
    <property type="entry name" value="UDP-Glc/GDP-Man_DH_N"/>
</dbReference>
<keyword evidence="2" id="KW-0560">Oxidoreductase</keyword>
<dbReference type="Proteomes" id="UP000584642">
    <property type="component" value="Unassembled WGS sequence"/>
</dbReference>
<evidence type="ECO:0000259" key="5">
    <source>
        <dbReference type="SMART" id="SM00984"/>
    </source>
</evidence>
<keyword evidence="3" id="KW-0520">NAD</keyword>
<dbReference type="Pfam" id="PF03720">
    <property type="entry name" value="UDPG_MGDP_dh_C"/>
    <property type="match status" value="1"/>
</dbReference>
<dbReference type="InterPro" id="IPR028359">
    <property type="entry name" value="UDP_ManNAc/GlcNAc_DH"/>
</dbReference>
<dbReference type="PIRSF" id="PIRSF500136">
    <property type="entry name" value="UDP_ManNAc_DH"/>
    <property type="match status" value="1"/>
</dbReference>
<dbReference type="EMBL" id="JABFDB010000042">
    <property type="protein sequence ID" value="NYZ24642.1"/>
    <property type="molecule type" value="Genomic_DNA"/>
</dbReference>
<comment type="similarity">
    <text evidence="1 4">Belongs to the UDP-glucose/GDP-mannose dehydrogenase family.</text>
</comment>
<gene>
    <name evidence="6" type="ORF">HND93_33480</name>
</gene>
<dbReference type="Pfam" id="PF00984">
    <property type="entry name" value="UDPG_MGDP_dh"/>
    <property type="match status" value="1"/>
</dbReference>
<dbReference type="InterPro" id="IPR014026">
    <property type="entry name" value="UDP-Glc/GDP-Man_DH_dimer"/>
</dbReference>